<dbReference type="Proteomes" id="UP000282613">
    <property type="component" value="Unassembled WGS sequence"/>
</dbReference>
<evidence type="ECO:0000259" key="11">
    <source>
        <dbReference type="PROSITE" id="PS51843"/>
    </source>
</evidence>
<dbReference type="GO" id="GO:0008270">
    <property type="term" value="F:zinc ion binding"/>
    <property type="evidence" value="ECO:0007669"/>
    <property type="project" value="UniProtKB-KW"/>
</dbReference>
<keyword evidence="5" id="KW-0238">DNA-binding</keyword>
<accession>A0A0R3WDU9</accession>
<dbReference type="InterPro" id="IPR013088">
    <property type="entry name" value="Znf_NHR/GATA"/>
</dbReference>
<evidence type="ECO:0000256" key="8">
    <source>
        <dbReference type="ARBA" id="ARBA00023242"/>
    </source>
</evidence>
<sequence length="397" mass="44974">MQNVRNESTRFTLLQPPNILFPHLWMNLSLPRVEINPSPTSSPRHMSLQEKSQEDDGPKSKLDVGRALRRREVEGEGDSAIYDCVVCGDKSSGKHYGQFTCEGCKSFFKRSVRRQLTYTCRGAPVQQGRLSALSHPYFRVFGRWGGESSPVSDIGAPSTDSAQTRSALQLVAALLNAEQAFDSPFTSAAAIATHYVMWAKQLPFFDSLHKVDQMALLNNALCDIILLTISQRWNYGIDLLGLHQCNDGDKEKKMDLRRLYGTINQITALNLNFVECACLKAMLLFNVLSPKDYSMEFEIHRALVSHSDFSKMRYHILNVPASSIPSPSNGISYERTTPQFHLDRLVITSSDGSSKLNYDCWYPQRDQACDMNHHLTFQSFYRALRERFLNDVRASEV</sequence>
<evidence type="ECO:0000256" key="4">
    <source>
        <dbReference type="ARBA" id="ARBA00023015"/>
    </source>
</evidence>
<dbReference type="AlphaFoldDB" id="A0A0R3WDU9"/>
<keyword evidence="3" id="KW-0862">Zinc</keyword>
<keyword evidence="2" id="KW-0863">Zinc-finger</keyword>
<evidence type="ECO:0000313" key="13">
    <source>
        <dbReference type="Proteomes" id="UP000282613"/>
    </source>
</evidence>
<reference evidence="14" key="1">
    <citation type="submission" date="2017-02" db="UniProtKB">
        <authorList>
            <consortium name="WormBaseParasite"/>
        </authorList>
    </citation>
    <scope>IDENTIFICATION</scope>
</reference>
<evidence type="ECO:0000256" key="1">
    <source>
        <dbReference type="ARBA" id="ARBA00022723"/>
    </source>
</evidence>
<dbReference type="GO" id="GO:0043565">
    <property type="term" value="F:sequence-specific DNA binding"/>
    <property type="evidence" value="ECO:0007669"/>
    <property type="project" value="InterPro"/>
</dbReference>
<dbReference type="PROSITE" id="PS51030">
    <property type="entry name" value="NUCLEAR_REC_DBD_2"/>
    <property type="match status" value="1"/>
</dbReference>
<dbReference type="PROSITE" id="PS51843">
    <property type="entry name" value="NR_LBD"/>
    <property type="match status" value="1"/>
</dbReference>
<dbReference type="EMBL" id="UYRS01018941">
    <property type="protein sequence ID" value="VDK41384.1"/>
    <property type="molecule type" value="Genomic_DNA"/>
</dbReference>
<dbReference type="InterPro" id="IPR001723">
    <property type="entry name" value="Nuclear_hrmn_rcpt"/>
</dbReference>
<dbReference type="PRINTS" id="PR00047">
    <property type="entry name" value="STROIDFINGER"/>
</dbReference>
<evidence type="ECO:0000256" key="9">
    <source>
        <dbReference type="SAM" id="MobiDB-lite"/>
    </source>
</evidence>
<dbReference type="GO" id="GO:0003700">
    <property type="term" value="F:DNA-binding transcription factor activity"/>
    <property type="evidence" value="ECO:0007669"/>
    <property type="project" value="InterPro"/>
</dbReference>
<dbReference type="InterPro" id="IPR001628">
    <property type="entry name" value="Znf_hrmn_rcpt"/>
</dbReference>
<evidence type="ECO:0000259" key="10">
    <source>
        <dbReference type="PROSITE" id="PS51030"/>
    </source>
</evidence>
<dbReference type="SMART" id="SM00399">
    <property type="entry name" value="ZnF_C4"/>
    <property type="match status" value="1"/>
</dbReference>
<evidence type="ECO:0000256" key="7">
    <source>
        <dbReference type="ARBA" id="ARBA00023170"/>
    </source>
</evidence>
<dbReference type="InterPro" id="IPR035500">
    <property type="entry name" value="NHR-like_dom_sf"/>
</dbReference>
<gene>
    <name evidence="12" type="ORF">TASK_LOCUS8958</name>
</gene>
<feature type="region of interest" description="Disordered" evidence="9">
    <location>
        <begin position="36"/>
        <end position="63"/>
    </location>
</feature>
<organism evidence="14">
    <name type="scientific">Taenia asiatica</name>
    <name type="common">Asian tapeworm</name>
    <dbReference type="NCBI Taxonomy" id="60517"/>
    <lineage>
        <taxon>Eukaryota</taxon>
        <taxon>Metazoa</taxon>
        <taxon>Spiralia</taxon>
        <taxon>Lophotrochozoa</taxon>
        <taxon>Platyhelminthes</taxon>
        <taxon>Cestoda</taxon>
        <taxon>Eucestoda</taxon>
        <taxon>Cyclophyllidea</taxon>
        <taxon>Taeniidae</taxon>
        <taxon>Taenia</taxon>
    </lineage>
</organism>
<evidence type="ECO:0000256" key="5">
    <source>
        <dbReference type="ARBA" id="ARBA00023125"/>
    </source>
</evidence>
<dbReference type="InterPro" id="IPR000536">
    <property type="entry name" value="Nucl_hrmn_rcpt_lig-bd"/>
</dbReference>
<dbReference type="SUPFAM" id="SSF57716">
    <property type="entry name" value="Glucocorticoid receptor-like (DNA-binding domain)"/>
    <property type="match status" value="1"/>
</dbReference>
<dbReference type="OrthoDB" id="5873264at2759"/>
<name>A0A0R3WDU9_TAEAS</name>
<dbReference type="PANTHER" id="PTHR24083">
    <property type="entry name" value="NUCLEAR HORMONE RECEPTOR"/>
    <property type="match status" value="1"/>
</dbReference>
<evidence type="ECO:0000256" key="6">
    <source>
        <dbReference type="ARBA" id="ARBA00023163"/>
    </source>
</evidence>
<feature type="domain" description="NR LBD" evidence="11">
    <location>
        <begin position="156"/>
        <end position="397"/>
    </location>
</feature>
<keyword evidence="13" id="KW-1185">Reference proteome</keyword>
<evidence type="ECO:0000313" key="14">
    <source>
        <dbReference type="WBParaSite" id="TASK_0000895701-mRNA-1"/>
    </source>
</evidence>
<proteinExistence type="predicted"/>
<reference evidence="12 13" key="2">
    <citation type="submission" date="2018-11" db="EMBL/GenBank/DDBJ databases">
        <authorList>
            <consortium name="Pathogen Informatics"/>
        </authorList>
    </citation>
    <scope>NUCLEOTIDE SEQUENCE [LARGE SCALE GENOMIC DNA]</scope>
</reference>
<keyword evidence="7" id="KW-0675">Receptor</keyword>
<feature type="compositionally biased region" description="Basic and acidic residues" evidence="9">
    <location>
        <begin position="47"/>
        <end position="63"/>
    </location>
</feature>
<dbReference type="Gene3D" id="1.10.565.10">
    <property type="entry name" value="Retinoid X Receptor"/>
    <property type="match status" value="1"/>
</dbReference>
<keyword evidence="1" id="KW-0479">Metal-binding</keyword>
<dbReference type="Pfam" id="PF00104">
    <property type="entry name" value="Hormone_recep"/>
    <property type="match status" value="1"/>
</dbReference>
<dbReference type="PROSITE" id="PS00031">
    <property type="entry name" value="NUCLEAR_REC_DBD_1"/>
    <property type="match status" value="1"/>
</dbReference>
<dbReference type="Gene3D" id="3.30.50.10">
    <property type="entry name" value="Erythroid Transcription Factor GATA-1, subunit A"/>
    <property type="match status" value="1"/>
</dbReference>
<dbReference type="STRING" id="60517.A0A0R3WDU9"/>
<evidence type="ECO:0000313" key="12">
    <source>
        <dbReference type="EMBL" id="VDK41384.1"/>
    </source>
</evidence>
<dbReference type="PRINTS" id="PR00398">
    <property type="entry name" value="STRDHORMONER"/>
</dbReference>
<evidence type="ECO:0000256" key="2">
    <source>
        <dbReference type="ARBA" id="ARBA00022771"/>
    </source>
</evidence>
<feature type="domain" description="Nuclear receptor" evidence="10">
    <location>
        <begin position="81"/>
        <end position="121"/>
    </location>
</feature>
<keyword evidence="6" id="KW-0804">Transcription</keyword>
<dbReference type="InterPro" id="IPR050274">
    <property type="entry name" value="Nuclear_hormone_rcpt_NR2"/>
</dbReference>
<dbReference type="Pfam" id="PF00105">
    <property type="entry name" value="zf-C4"/>
    <property type="match status" value="1"/>
</dbReference>
<dbReference type="SUPFAM" id="SSF48508">
    <property type="entry name" value="Nuclear receptor ligand-binding domain"/>
    <property type="match status" value="1"/>
</dbReference>
<evidence type="ECO:0000256" key="3">
    <source>
        <dbReference type="ARBA" id="ARBA00022833"/>
    </source>
</evidence>
<keyword evidence="8" id="KW-0539">Nucleus</keyword>
<dbReference type="WBParaSite" id="TASK_0000895701-mRNA-1">
    <property type="protein sequence ID" value="TASK_0000895701-mRNA-1"/>
    <property type="gene ID" value="TASK_0000895701"/>
</dbReference>
<protein>
    <submittedName>
        <fullName evidence="14">Nuclear receptor domain-containing protein</fullName>
    </submittedName>
</protein>
<keyword evidence="4" id="KW-0805">Transcription regulation</keyword>